<dbReference type="EMBL" id="UOEZ01000073">
    <property type="protein sequence ID" value="VAW38514.1"/>
    <property type="molecule type" value="Genomic_DNA"/>
</dbReference>
<evidence type="ECO:0000256" key="9">
    <source>
        <dbReference type="ARBA" id="ARBA00047913"/>
    </source>
</evidence>
<evidence type="ECO:0000256" key="7">
    <source>
        <dbReference type="ARBA" id="ARBA00024799"/>
    </source>
</evidence>
<dbReference type="NCBIfam" id="NF004015">
    <property type="entry name" value="PRK05477.1-5"/>
    <property type="match status" value="1"/>
</dbReference>
<keyword evidence="6" id="KW-0648">Protein biosynthesis</keyword>
<dbReference type="EC" id="6.3.5.6" evidence="11"/>
<comment type="subunit">
    <text evidence="2">Heterotrimer of A, B and C subunits.</text>
</comment>
<evidence type="ECO:0000259" key="10">
    <source>
        <dbReference type="SMART" id="SM00845"/>
    </source>
</evidence>
<evidence type="ECO:0000256" key="8">
    <source>
        <dbReference type="ARBA" id="ARBA00047380"/>
    </source>
</evidence>
<dbReference type="Gene3D" id="1.10.10.410">
    <property type="match status" value="1"/>
</dbReference>
<dbReference type="NCBIfam" id="NF004014">
    <property type="entry name" value="PRK05477.1-4"/>
    <property type="match status" value="1"/>
</dbReference>
<keyword evidence="5" id="KW-0067">ATP-binding</keyword>
<dbReference type="InterPro" id="IPR003789">
    <property type="entry name" value="Asn/Gln_tRNA_amidoTrase-B-like"/>
</dbReference>
<comment type="catalytic activity">
    <reaction evidence="9">
        <text>L-glutamyl-tRNA(Gln) + L-glutamine + ATP + H2O = L-glutaminyl-tRNA(Gln) + L-glutamate + ADP + phosphate + H(+)</text>
        <dbReference type="Rhea" id="RHEA:17521"/>
        <dbReference type="Rhea" id="RHEA-COMP:9681"/>
        <dbReference type="Rhea" id="RHEA-COMP:9684"/>
        <dbReference type="ChEBI" id="CHEBI:15377"/>
        <dbReference type="ChEBI" id="CHEBI:15378"/>
        <dbReference type="ChEBI" id="CHEBI:29985"/>
        <dbReference type="ChEBI" id="CHEBI:30616"/>
        <dbReference type="ChEBI" id="CHEBI:43474"/>
        <dbReference type="ChEBI" id="CHEBI:58359"/>
        <dbReference type="ChEBI" id="CHEBI:78520"/>
        <dbReference type="ChEBI" id="CHEBI:78521"/>
        <dbReference type="ChEBI" id="CHEBI:456216"/>
    </reaction>
</comment>
<keyword evidence="4" id="KW-0547">Nucleotide-binding</keyword>
<proteinExistence type="inferred from homology"/>
<evidence type="ECO:0000256" key="1">
    <source>
        <dbReference type="ARBA" id="ARBA00005306"/>
    </source>
</evidence>
<evidence type="ECO:0000256" key="2">
    <source>
        <dbReference type="ARBA" id="ARBA00011123"/>
    </source>
</evidence>
<dbReference type="InterPro" id="IPR023168">
    <property type="entry name" value="GatB_Yqey_C_2"/>
</dbReference>
<organism evidence="11">
    <name type="scientific">hydrothermal vent metagenome</name>
    <dbReference type="NCBI Taxonomy" id="652676"/>
    <lineage>
        <taxon>unclassified sequences</taxon>
        <taxon>metagenomes</taxon>
        <taxon>ecological metagenomes</taxon>
    </lineage>
</organism>
<dbReference type="InterPro" id="IPR004413">
    <property type="entry name" value="GatB"/>
</dbReference>
<evidence type="ECO:0000256" key="6">
    <source>
        <dbReference type="ARBA" id="ARBA00022917"/>
    </source>
</evidence>
<dbReference type="NCBIfam" id="NF004012">
    <property type="entry name" value="PRK05477.1-2"/>
    <property type="match status" value="1"/>
</dbReference>
<dbReference type="InterPro" id="IPR018027">
    <property type="entry name" value="Asn/Gln_amidotransferase"/>
</dbReference>
<dbReference type="GO" id="GO:0050567">
    <property type="term" value="F:glutaminyl-tRNA synthase (glutamine-hydrolyzing) activity"/>
    <property type="evidence" value="ECO:0007669"/>
    <property type="project" value="UniProtKB-EC"/>
</dbReference>
<dbReference type="InterPro" id="IPR042114">
    <property type="entry name" value="GatB_C_1"/>
</dbReference>
<dbReference type="PANTHER" id="PTHR11659:SF0">
    <property type="entry name" value="GLUTAMYL-TRNA(GLN) AMIDOTRANSFERASE SUBUNIT B, MITOCHONDRIAL"/>
    <property type="match status" value="1"/>
</dbReference>
<evidence type="ECO:0000256" key="4">
    <source>
        <dbReference type="ARBA" id="ARBA00022741"/>
    </source>
</evidence>
<protein>
    <submittedName>
        <fullName evidence="11">Aspartyl-tRNA(Asn) amidotransferase subunit B @ Glutamyl-tRNA(Gln) amidotransferase subunit B</fullName>
        <ecNumber evidence="11">6.3.5.6</ecNumber>
        <ecNumber evidence="11">6.3.5.7</ecNumber>
    </submittedName>
</protein>
<reference evidence="11" key="1">
    <citation type="submission" date="2018-06" db="EMBL/GenBank/DDBJ databases">
        <authorList>
            <person name="Zhirakovskaya E."/>
        </authorList>
    </citation>
    <scope>NUCLEOTIDE SEQUENCE</scope>
</reference>
<keyword evidence="3 11" id="KW-0436">Ligase</keyword>
<dbReference type="Pfam" id="PF02637">
    <property type="entry name" value="GatB_Yqey"/>
    <property type="match status" value="1"/>
</dbReference>
<comment type="catalytic activity">
    <reaction evidence="8">
        <text>L-aspartyl-tRNA(Asn) + L-glutamine + ATP + H2O = L-asparaginyl-tRNA(Asn) + L-glutamate + ADP + phosphate + 2 H(+)</text>
        <dbReference type="Rhea" id="RHEA:14513"/>
        <dbReference type="Rhea" id="RHEA-COMP:9674"/>
        <dbReference type="Rhea" id="RHEA-COMP:9677"/>
        <dbReference type="ChEBI" id="CHEBI:15377"/>
        <dbReference type="ChEBI" id="CHEBI:15378"/>
        <dbReference type="ChEBI" id="CHEBI:29985"/>
        <dbReference type="ChEBI" id="CHEBI:30616"/>
        <dbReference type="ChEBI" id="CHEBI:43474"/>
        <dbReference type="ChEBI" id="CHEBI:58359"/>
        <dbReference type="ChEBI" id="CHEBI:78515"/>
        <dbReference type="ChEBI" id="CHEBI:78516"/>
        <dbReference type="ChEBI" id="CHEBI:456216"/>
    </reaction>
</comment>
<dbReference type="InterPro" id="IPR014746">
    <property type="entry name" value="Gln_synth/guanido_kin_cat_dom"/>
</dbReference>
<feature type="domain" description="Asn/Gln amidotransferase" evidence="10">
    <location>
        <begin position="332"/>
        <end position="479"/>
    </location>
</feature>
<accession>A0A3B0W4F4</accession>
<dbReference type="GO" id="GO:0006412">
    <property type="term" value="P:translation"/>
    <property type="evidence" value="ECO:0007669"/>
    <property type="project" value="UniProtKB-KW"/>
</dbReference>
<dbReference type="SMART" id="SM00845">
    <property type="entry name" value="GatB_Yqey"/>
    <property type="match status" value="1"/>
</dbReference>
<dbReference type="GO" id="GO:0070681">
    <property type="term" value="P:glutaminyl-tRNAGln biosynthesis via transamidation"/>
    <property type="evidence" value="ECO:0007669"/>
    <property type="project" value="TreeGrafter"/>
</dbReference>
<comment type="similarity">
    <text evidence="1">Belongs to the GatB/GatE family. GatB subfamily.</text>
</comment>
<dbReference type="InterPro" id="IPR017959">
    <property type="entry name" value="Asn/Gln-tRNA_amidoTrfase_suB/E"/>
</dbReference>
<dbReference type="PANTHER" id="PTHR11659">
    <property type="entry name" value="GLUTAMYL-TRNA GLN AMIDOTRANSFERASE SUBUNIT B MITOCHONDRIAL AND PROKARYOTIC PET112-RELATED"/>
    <property type="match status" value="1"/>
</dbReference>
<dbReference type="SUPFAM" id="SSF89095">
    <property type="entry name" value="GatB/YqeY motif"/>
    <property type="match status" value="1"/>
</dbReference>
<dbReference type="GO" id="GO:0005524">
    <property type="term" value="F:ATP binding"/>
    <property type="evidence" value="ECO:0007669"/>
    <property type="project" value="UniProtKB-KW"/>
</dbReference>
<dbReference type="InterPro" id="IPR017958">
    <property type="entry name" value="Gln-tRNA_amidoTrfase_suB_CS"/>
</dbReference>
<evidence type="ECO:0000313" key="11">
    <source>
        <dbReference type="EMBL" id="VAW38514.1"/>
    </source>
</evidence>
<evidence type="ECO:0000256" key="5">
    <source>
        <dbReference type="ARBA" id="ARBA00022840"/>
    </source>
</evidence>
<dbReference type="SUPFAM" id="SSF55931">
    <property type="entry name" value="Glutamine synthetase/guanido kinase"/>
    <property type="match status" value="1"/>
</dbReference>
<keyword evidence="11" id="KW-0808">Transferase</keyword>
<dbReference type="FunFam" id="1.10.150.380:FF:000001">
    <property type="entry name" value="Aspartyl/glutamyl-tRNA(Asn/Gln) amidotransferase subunit B"/>
    <property type="match status" value="1"/>
</dbReference>
<dbReference type="Gene3D" id="1.10.150.380">
    <property type="entry name" value="GatB domain, N-terminal subdomain"/>
    <property type="match status" value="1"/>
</dbReference>
<dbReference type="GO" id="GO:0050566">
    <property type="term" value="F:asparaginyl-tRNA synthase (glutamine-hydrolyzing) activity"/>
    <property type="evidence" value="ECO:0007669"/>
    <property type="project" value="UniProtKB-EC"/>
</dbReference>
<dbReference type="AlphaFoldDB" id="A0A3B0W4F4"/>
<name>A0A3B0W4F4_9ZZZZ</name>
<evidence type="ECO:0000256" key="3">
    <source>
        <dbReference type="ARBA" id="ARBA00022598"/>
    </source>
</evidence>
<sequence length="480" mass="53200">MTNYETVIGLEIHAQLKTDSKLFCACPTVFGEEPNTQVCPVCLGMPGVLPVINEKAINYAVQMALALGCRINAKSVFARKNYFYPDLPKGYQISQFDEPFSEHGTINIETEDRGPKTIGVTRVHMEDDAGKLQHGETPEDTDSSFVDLNRTGMPLIEIVSEPDMRSADEAVAYFKAIRNIILYLGICDGNMQEGSLRCDANVSIRPEGQVELGTKAELKNMNSFKFIKDAINFEVSRQRDLIESGGAVIQETRLFDPASGITRPMRTKEEAHDYRYFPEPDLLPLLITDETVEKLRSELPELPQAKSERFVTEYKLPPYDAGVLTASRDLAAYFEETVKLSGDAKTVSNWIMGELLRLLKESSKDLADSLVTPEKLAGLLTLVKEGKISNKIGKEVFEEIFTTGKDAAAIVKAKGVSQISDTSELEGIIDKIIADNQDSVERYRVGKTKLMGFFVGETMKATKGRANPGLVSKMLKEKLS</sequence>
<comment type="function">
    <text evidence="7">Allows the formation of correctly charged Asn-tRNA(Asn) or Gln-tRNA(Gln) through the transamidation of misacylated Asp-tRNA(Asn) or Glu-tRNA(Gln) in organisms which lack either or both of asparaginyl-tRNA or glutaminyl-tRNA synthetases. The reaction takes place in the presence of glutamine and ATP through an activated phospho-Asp-tRNA(Asn) or phospho-Glu-tRNA(Gln).</text>
</comment>
<dbReference type="HAMAP" id="MF_00121">
    <property type="entry name" value="GatB"/>
    <property type="match status" value="1"/>
</dbReference>
<dbReference type="GO" id="GO:0016740">
    <property type="term" value="F:transferase activity"/>
    <property type="evidence" value="ECO:0007669"/>
    <property type="project" value="UniProtKB-KW"/>
</dbReference>
<dbReference type="Pfam" id="PF02934">
    <property type="entry name" value="GatB_N"/>
    <property type="match status" value="1"/>
</dbReference>
<dbReference type="EC" id="6.3.5.7" evidence="11"/>
<gene>
    <name evidence="11" type="ORF">MNBD_DELTA02-624</name>
</gene>
<dbReference type="NCBIfam" id="TIGR00133">
    <property type="entry name" value="gatB"/>
    <property type="match status" value="1"/>
</dbReference>
<dbReference type="PROSITE" id="PS01234">
    <property type="entry name" value="GATB"/>
    <property type="match status" value="1"/>
</dbReference>
<dbReference type="InterPro" id="IPR006075">
    <property type="entry name" value="Asn/Gln-tRNA_Trfase_suB/E_cat"/>
</dbReference>
<dbReference type="FunFam" id="1.10.10.410:FF:000001">
    <property type="entry name" value="Aspartyl/glutamyl-tRNA(Asn/Gln) amidotransferase subunit B"/>
    <property type="match status" value="1"/>
</dbReference>